<keyword evidence="4 7" id="KW-0719">Serine esterase</keyword>
<dbReference type="GO" id="GO:0005829">
    <property type="term" value="C:cytosol"/>
    <property type="evidence" value="ECO:0007669"/>
    <property type="project" value="TreeGrafter"/>
</dbReference>
<dbReference type="AlphaFoldDB" id="A0AAE0GL05"/>
<dbReference type="EC" id="3.1.2.12" evidence="2 7"/>
<sequence length="281" mass="30824">MAEVKEIGSTKMFEGFNKRYSHMSASLSCEMKFHVYLPPAAASGKVPVIYYLSGLTCTDENFITKSCAQRMAAELGIALIAPDTSPRGHGVEGEADSYDFGVGAGFYVNATVDKWKNWRMYEYVTEELPSVLGSFDMLDLSKSSIMGHSMGGHGALTIGLKNAGKYKSISAFSPICNPMDCPWGLKALSGYLGDDKESWKEYDACELLKGYSGPKLPLLVDQGTADNFLVEQLKPENLQAACTAAEYPATIRMQEGYDHSYFFISTFIADHIKFHADALSK</sequence>
<evidence type="ECO:0000256" key="4">
    <source>
        <dbReference type="ARBA" id="ARBA00022487"/>
    </source>
</evidence>
<comment type="subcellular location">
    <subcellularLocation>
        <location evidence="7">Cytoplasm</location>
    </subcellularLocation>
</comment>
<dbReference type="EMBL" id="LGRX02004628">
    <property type="protein sequence ID" value="KAK3279878.1"/>
    <property type="molecule type" value="Genomic_DNA"/>
</dbReference>
<feature type="active site" description="Charge relay system" evidence="6">
    <location>
        <position position="149"/>
    </location>
</feature>
<evidence type="ECO:0000256" key="2">
    <source>
        <dbReference type="ARBA" id="ARBA00012479"/>
    </source>
</evidence>
<accession>A0AAE0GL05</accession>
<dbReference type="GO" id="GO:0052689">
    <property type="term" value="F:carboxylic ester hydrolase activity"/>
    <property type="evidence" value="ECO:0007669"/>
    <property type="project" value="UniProtKB-KW"/>
</dbReference>
<evidence type="ECO:0000256" key="6">
    <source>
        <dbReference type="PIRSR" id="PIRSR614186-1"/>
    </source>
</evidence>
<dbReference type="InterPro" id="IPR014186">
    <property type="entry name" value="S-formylglutathione_hydrol"/>
</dbReference>
<evidence type="ECO:0000256" key="7">
    <source>
        <dbReference type="RuleBase" id="RU363068"/>
    </source>
</evidence>
<evidence type="ECO:0000256" key="5">
    <source>
        <dbReference type="ARBA" id="ARBA00022801"/>
    </source>
</evidence>
<dbReference type="GO" id="GO:0046294">
    <property type="term" value="P:formaldehyde catabolic process"/>
    <property type="evidence" value="ECO:0007669"/>
    <property type="project" value="InterPro"/>
</dbReference>
<evidence type="ECO:0000313" key="8">
    <source>
        <dbReference type="EMBL" id="KAK3279878.1"/>
    </source>
</evidence>
<keyword evidence="7" id="KW-0963">Cytoplasm</keyword>
<dbReference type="InterPro" id="IPR000801">
    <property type="entry name" value="Esterase-like"/>
</dbReference>
<comment type="catalytic activity">
    <reaction evidence="7">
        <text>S-formylglutathione + H2O = formate + glutathione + H(+)</text>
        <dbReference type="Rhea" id="RHEA:14961"/>
        <dbReference type="ChEBI" id="CHEBI:15377"/>
        <dbReference type="ChEBI" id="CHEBI:15378"/>
        <dbReference type="ChEBI" id="CHEBI:15740"/>
        <dbReference type="ChEBI" id="CHEBI:57688"/>
        <dbReference type="ChEBI" id="CHEBI:57925"/>
        <dbReference type="EC" id="3.1.2.12"/>
    </reaction>
</comment>
<dbReference type="InterPro" id="IPR029058">
    <property type="entry name" value="AB_hydrolase_fold"/>
</dbReference>
<reference evidence="8 9" key="1">
    <citation type="journal article" date="2015" name="Genome Biol. Evol.">
        <title>Comparative Genomics of a Bacterivorous Green Alga Reveals Evolutionary Causalities and Consequences of Phago-Mixotrophic Mode of Nutrition.</title>
        <authorList>
            <person name="Burns J.A."/>
            <person name="Paasch A."/>
            <person name="Narechania A."/>
            <person name="Kim E."/>
        </authorList>
    </citation>
    <scope>NUCLEOTIDE SEQUENCE [LARGE SCALE GENOMIC DNA]</scope>
    <source>
        <strain evidence="8 9">PLY_AMNH</strain>
    </source>
</reference>
<dbReference type="Gene3D" id="3.40.50.1820">
    <property type="entry name" value="alpha/beta hydrolase"/>
    <property type="match status" value="1"/>
</dbReference>
<dbReference type="GO" id="GO:0018738">
    <property type="term" value="F:S-formylglutathione hydrolase activity"/>
    <property type="evidence" value="ECO:0007669"/>
    <property type="project" value="UniProtKB-EC"/>
</dbReference>
<evidence type="ECO:0000313" key="9">
    <source>
        <dbReference type="Proteomes" id="UP001190700"/>
    </source>
</evidence>
<proteinExistence type="inferred from homology"/>
<comment type="caution">
    <text evidence="8">The sequence shown here is derived from an EMBL/GenBank/DDBJ whole genome shotgun (WGS) entry which is preliminary data.</text>
</comment>
<name>A0AAE0GL05_9CHLO</name>
<dbReference type="Proteomes" id="UP001190700">
    <property type="component" value="Unassembled WGS sequence"/>
</dbReference>
<organism evidence="8 9">
    <name type="scientific">Cymbomonas tetramitiformis</name>
    <dbReference type="NCBI Taxonomy" id="36881"/>
    <lineage>
        <taxon>Eukaryota</taxon>
        <taxon>Viridiplantae</taxon>
        <taxon>Chlorophyta</taxon>
        <taxon>Pyramimonadophyceae</taxon>
        <taxon>Pyramimonadales</taxon>
        <taxon>Pyramimonadaceae</taxon>
        <taxon>Cymbomonas</taxon>
    </lineage>
</organism>
<dbReference type="PANTHER" id="PTHR10061">
    <property type="entry name" value="S-FORMYLGLUTATHIONE HYDROLASE"/>
    <property type="match status" value="1"/>
</dbReference>
<comment type="function">
    <text evidence="7">Serine hydrolase involved in the detoxification of formaldehyde.</text>
</comment>
<feature type="active site" description="Charge relay system" evidence="6">
    <location>
        <position position="226"/>
    </location>
</feature>
<keyword evidence="9" id="KW-1185">Reference proteome</keyword>
<dbReference type="Pfam" id="PF00756">
    <property type="entry name" value="Esterase"/>
    <property type="match status" value="1"/>
</dbReference>
<dbReference type="NCBIfam" id="TIGR02821">
    <property type="entry name" value="fghA_ester_D"/>
    <property type="match status" value="1"/>
</dbReference>
<comment type="similarity">
    <text evidence="1 7">Belongs to the esterase D family.</text>
</comment>
<feature type="active site" description="Charge relay system" evidence="6">
    <location>
        <position position="259"/>
    </location>
</feature>
<dbReference type="PANTHER" id="PTHR10061:SF0">
    <property type="entry name" value="S-FORMYLGLUTATHIONE HYDROLASE"/>
    <property type="match status" value="1"/>
</dbReference>
<dbReference type="SUPFAM" id="SSF53474">
    <property type="entry name" value="alpha/beta-Hydrolases"/>
    <property type="match status" value="1"/>
</dbReference>
<dbReference type="FunFam" id="3.40.50.1820:FF:000002">
    <property type="entry name" value="S-formylglutathione hydrolase"/>
    <property type="match status" value="1"/>
</dbReference>
<evidence type="ECO:0000256" key="1">
    <source>
        <dbReference type="ARBA" id="ARBA00005622"/>
    </source>
</evidence>
<evidence type="ECO:0000256" key="3">
    <source>
        <dbReference type="ARBA" id="ARBA00016774"/>
    </source>
</evidence>
<keyword evidence="5 7" id="KW-0378">Hydrolase</keyword>
<gene>
    <name evidence="8" type="ORF">CYMTET_12257</name>
</gene>
<protein>
    <recommendedName>
        <fullName evidence="3 7">S-formylglutathione hydrolase</fullName>
        <ecNumber evidence="2 7">3.1.2.12</ecNumber>
    </recommendedName>
</protein>